<dbReference type="PANTHER" id="PTHR12526">
    <property type="entry name" value="GLYCOSYLTRANSFERASE"/>
    <property type="match status" value="1"/>
</dbReference>
<organism evidence="1 2">
    <name type="scientific">Microseira wollei NIES-4236</name>
    <dbReference type="NCBI Taxonomy" id="2530354"/>
    <lineage>
        <taxon>Bacteria</taxon>
        <taxon>Bacillati</taxon>
        <taxon>Cyanobacteriota</taxon>
        <taxon>Cyanophyceae</taxon>
        <taxon>Oscillatoriophycideae</taxon>
        <taxon>Aerosakkonematales</taxon>
        <taxon>Aerosakkonemataceae</taxon>
        <taxon>Microseira</taxon>
    </lineage>
</organism>
<protein>
    <submittedName>
        <fullName evidence="1">Glycosyl transferase group 1</fullName>
    </submittedName>
</protein>
<dbReference type="CDD" id="cd03801">
    <property type="entry name" value="GT4_PimA-like"/>
    <property type="match status" value="1"/>
</dbReference>
<evidence type="ECO:0000313" key="2">
    <source>
        <dbReference type="Proteomes" id="UP001050975"/>
    </source>
</evidence>
<keyword evidence="2" id="KW-1185">Reference proteome</keyword>
<keyword evidence="1" id="KW-0808">Transferase</keyword>
<accession>A0AAV3XHJ4</accession>
<comment type="caution">
    <text evidence="1">The sequence shown here is derived from an EMBL/GenBank/DDBJ whole genome shotgun (WGS) entry which is preliminary data.</text>
</comment>
<reference evidence="1" key="1">
    <citation type="submission" date="2019-10" db="EMBL/GenBank/DDBJ databases">
        <title>Draft genome sequece of Microseira wollei NIES-4236.</title>
        <authorList>
            <person name="Yamaguchi H."/>
            <person name="Suzuki S."/>
            <person name="Kawachi M."/>
        </authorList>
    </citation>
    <scope>NUCLEOTIDE SEQUENCE</scope>
    <source>
        <strain evidence="1">NIES-4236</strain>
    </source>
</reference>
<gene>
    <name evidence="1" type="ORF">MiSe_65770</name>
</gene>
<dbReference type="RefSeq" id="WP_226588350.1">
    <property type="nucleotide sequence ID" value="NZ_BLAY01000133.1"/>
</dbReference>
<dbReference type="GO" id="GO:0016740">
    <property type="term" value="F:transferase activity"/>
    <property type="evidence" value="ECO:0007669"/>
    <property type="project" value="UniProtKB-KW"/>
</dbReference>
<dbReference type="Proteomes" id="UP001050975">
    <property type="component" value="Unassembled WGS sequence"/>
</dbReference>
<evidence type="ECO:0000313" key="1">
    <source>
        <dbReference type="EMBL" id="GET41763.1"/>
    </source>
</evidence>
<dbReference type="AlphaFoldDB" id="A0AAV3XHJ4"/>
<dbReference type="SUPFAM" id="SSF53756">
    <property type="entry name" value="UDP-Glycosyltransferase/glycogen phosphorylase"/>
    <property type="match status" value="1"/>
</dbReference>
<dbReference type="Pfam" id="PF13692">
    <property type="entry name" value="Glyco_trans_1_4"/>
    <property type="match status" value="1"/>
</dbReference>
<name>A0AAV3XHJ4_9CYAN</name>
<sequence>MNVTVILEHRFVQTPDGAVWTQTMFAYSFWQRYLEVFDGVKVVARILAVASPPPDWKRADGEGVSLIAVPYYIGPQQYLLQAFSVKRALTNAVALNDAVILRVASQLANDVQPFLQRTRHPYGVEVVADPYDVFAPGSVKHPLRPLFRWWFPRNLRRICAGATAAAYVTEHALQQRYPPAKDAFSTHYSSVELPVEAFVPVPRYPKSDMQSLTLITVGTMDQLYKAPDVLLYAVAACVGGGLDLKLVLLGDGKHRGELESLAAKLDLAERVRFLGDVTAGEGVRTQLERADLFVLPSHQEGLPRAAIEAMARSLPCIGSTVGGFPELLPPEDLVPPGNVPALASKIRQVVTDPQRMASMSARNLEKSKEYRDELLQKRRIAFYRYLRENTEAWLQQKTRTCLPQIDLGKETGFL</sequence>
<proteinExistence type="predicted"/>
<dbReference type="Gene3D" id="3.40.50.2000">
    <property type="entry name" value="Glycogen Phosphorylase B"/>
    <property type="match status" value="2"/>
</dbReference>
<dbReference type="EMBL" id="BLAY01000133">
    <property type="protein sequence ID" value="GET41763.1"/>
    <property type="molecule type" value="Genomic_DNA"/>
</dbReference>